<dbReference type="InterPro" id="IPR002035">
    <property type="entry name" value="VWF_A"/>
</dbReference>
<keyword evidence="3" id="KW-1185">Reference proteome</keyword>
<evidence type="ECO:0000313" key="2">
    <source>
        <dbReference type="EMBL" id="QEG43019.1"/>
    </source>
</evidence>
<sequence>MSRRSILLRRRGGSMVLFTFLLVIVIGMAAFAIDLARVQLVRSQLQSAVDAGALAGGLQLKRDPEDIEAARAAAEQFIQLNQVGFSGNVGSEAIDVEIGRWDSDTMQFEQTDENPYSVRVFARKEDEQYSFAQIFGQTTFSVPRQAVASVPTKPLDIIMVLDLSGSMGSEGRIEALREASPEFVATLQRADKEDFVGVMGYGVQRDEYDPDDYAYGGAVYTAAPASLYPEPSEAATDWAGVLETPLTDDYDLVLNTALSSASLQAQKYGGGTPIGAAIRDGAHYVHTNAREDIDQLMVLMSDGHANKPSDDGAGYALEMAAYAASLGVKIHTISLGDSADEWLMTEIASITGGRHFDASGSGSVLTTRLRSAYRGIANDINRTTMVQ</sequence>
<feature type="domain" description="VWFA" evidence="1">
    <location>
        <begin position="156"/>
        <end position="380"/>
    </location>
</feature>
<dbReference type="Pfam" id="PF13400">
    <property type="entry name" value="Tad"/>
    <property type="match status" value="1"/>
</dbReference>
<dbReference type="EMBL" id="CP042914">
    <property type="protein sequence ID" value="QEG43019.1"/>
    <property type="molecule type" value="Genomic_DNA"/>
</dbReference>
<dbReference type="PROSITE" id="PS50234">
    <property type="entry name" value="VWFA"/>
    <property type="match status" value="1"/>
</dbReference>
<organism evidence="2 3">
    <name type="scientific">Roseimaritima ulvae</name>
    <dbReference type="NCBI Taxonomy" id="980254"/>
    <lineage>
        <taxon>Bacteria</taxon>
        <taxon>Pseudomonadati</taxon>
        <taxon>Planctomycetota</taxon>
        <taxon>Planctomycetia</taxon>
        <taxon>Pirellulales</taxon>
        <taxon>Pirellulaceae</taxon>
        <taxon>Roseimaritima</taxon>
    </lineage>
</organism>
<evidence type="ECO:0000313" key="3">
    <source>
        <dbReference type="Proteomes" id="UP000325286"/>
    </source>
</evidence>
<gene>
    <name evidence="2" type="ORF">UC8_50620</name>
</gene>
<dbReference type="Pfam" id="PF00092">
    <property type="entry name" value="VWA"/>
    <property type="match status" value="1"/>
</dbReference>
<dbReference type="SUPFAM" id="SSF53300">
    <property type="entry name" value="vWA-like"/>
    <property type="match status" value="1"/>
</dbReference>
<dbReference type="InterPro" id="IPR028087">
    <property type="entry name" value="Tad_N"/>
</dbReference>
<dbReference type="InterPro" id="IPR036465">
    <property type="entry name" value="vWFA_dom_sf"/>
</dbReference>
<accession>A0A5B9QYL6</accession>
<dbReference type="SMART" id="SM00327">
    <property type="entry name" value="VWA"/>
    <property type="match status" value="1"/>
</dbReference>
<dbReference type="CDD" id="cd00198">
    <property type="entry name" value="vWFA"/>
    <property type="match status" value="1"/>
</dbReference>
<name>A0A5B9QYL6_9BACT</name>
<dbReference type="RefSeq" id="WP_068142204.1">
    <property type="nucleotide sequence ID" value="NZ_CP042914.1"/>
</dbReference>
<dbReference type="Gene3D" id="3.40.50.410">
    <property type="entry name" value="von Willebrand factor, type A domain"/>
    <property type="match status" value="1"/>
</dbReference>
<protein>
    <submittedName>
        <fullName evidence="2">von Willebrand factor type A domain protein</fullName>
    </submittedName>
</protein>
<dbReference type="KEGG" id="rul:UC8_50620"/>
<proteinExistence type="predicted"/>
<reference evidence="2 3" key="1">
    <citation type="submission" date="2019-08" db="EMBL/GenBank/DDBJ databases">
        <title>Deep-cultivation of Planctomycetes and their phenomic and genomic characterization uncovers novel biology.</title>
        <authorList>
            <person name="Wiegand S."/>
            <person name="Jogler M."/>
            <person name="Boedeker C."/>
            <person name="Pinto D."/>
            <person name="Vollmers J."/>
            <person name="Rivas-Marin E."/>
            <person name="Kohn T."/>
            <person name="Peeters S.H."/>
            <person name="Heuer A."/>
            <person name="Rast P."/>
            <person name="Oberbeckmann S."/>
            <person name="Bunk B."/>
            <person name="Jeske O."/>
            <person name="Meyerdierks A."/>
            <person name="Storesund J.E."/>
            <person name="Kallscheuer N."/>
            <person name="Luecker S."/>
            <person name="Lage O.M."/>
            <person name="Pohl T."/>
            <person name="Merkel B.J."/>
            <person name="Hornburger P."/>
            <person name="Mueller R.-W."/>
            <person name="Bruemmer F."/>
            <person name="Labrenz M."/>
            <person name="Spormann A.M."/>
            <person name="Op den Camp H."/>
            <person name="Overmann J."/>
            <person name="Amann R."/>
            <person name="Jetten M.S.M."/>
            <person name="Mascher T."/>
            <person name="Medema M.H."/>
            <person name="Devos D.P."/>
            <person name="Kaster A.-K."/>
            <person name="Ovreas L."/>
            <person name="Rohde M."/>
            <person name="Galperin M.Y."/>
            <person name="Jogler C."/>
        </authorList>
    </citation>
    <scope>NUCLEOTIDE SEQUENCE [LARGE SCALE GENOMIC DNA]</scope>
    <source>
        <strain evidence="2 3">UC8</strain>
    </source>
</reference>
<dbReference type="Proteomes" id="UP000325286">
    <property type="component" value="Chromosome"/>
</dbReference>
<dbReference type="AlphaFoldDB" id="A0A5B9QYL6"/>
<evidence type="ECO:0000259" key="1">
    <source>
        <dbReference type="PROSITE" id="PS50234"/>
    </source>
</evidence>